<dbReference type="GO" id="GO:0051087">
    <property type="term" value="F:protein-folding chaperone binding"/>
    <property type="evidence" value="ECO:0007669"/>
    <property type="project" value="InterPro"/>
</dbReference>
<protein>
    <submittedName>
        <fullName evidence="1">SGT1-2</fullName>
    </submittedName>
</protein>
<dbReference type="InterPro" id="IPR011990">
    <property type="entry name" value="TPR-like_helical_dom_sf"/>
</dbReference>
<name>A0A392R2H7_9FABA</name>
<evidence type="ECO:0000313" key="2">
    <source>
        <dbReference type="Proteomes" id="UP000265520"/>
    </source>
</evidence>
<dbReference type="Gene3D" id="1.25.40.10">
    <property type="entry name" value="Tetratricopeptide repeat domain"/>
    <property type="match status" value="1"/>
</dbReference>
<dbReference type="AlphaFoldDB" id="A0A392R2H7"/>
<dbReference type="EMBL" id="LXQA010179598">
    <property type="protein sequence ID" value="MCI30439.1"/>
    <property type="molecule type" value="Genomic_DNA"/>
</dbReference>
<accession>A0A392R2H7</accession>
<comment type="caution">
    <text evidence="1">The sequence shown here is derived from an EMBL/GenBank/DDBJ whole genome shotgun (WGS) entry which is preliminary data.</text>
</comment>
<reference evidence="1 2" key="1">
    <citation type="journal article" date="2018" name="Front. Plant Sci.">
        <title>Red Clover (Trifolium pratense) and Zigzag Clover (T. medium) - A Picture of Genomic Similarities and Differences.</title>
        <authorList>
            <person name="Dluhosova J."/>
            <person name="Istvanek J."/>
            <person name="Nedelnik J."/>
            <person name="Repkova J."/>
        </authorList>
    </citation>
    <scope>NUCLEOTIDE SEQUENCE [LARGE SCALE GENOMIC DNA]</scope>
    <source>
        <strain evidence="2">cv. 10/8</strain>
        <tissue evidence="1">Leaf</tissue>
    </source>
</reference>
<organism evidence="1 2">
    <name type="scientific">Trifolium medium</name>
    <dbReference type="NCBI Taxonomy" id="97028"/>
    <lineage>
        <taxon>Eukaryota</taxon>
        <taxon>Viridiplantae</taxon>
        <taxon>Streptophyta</taxon>
        <taxon>Embryophyta</taxon>
        <taxon>Tracheophyta</taxon>
        <taxon>Spermatophyta</taxon>
        <taxon>Magnoliopsida</taxon>
        <taxon>eudicotyledons</taxon>
        <taxon>Gunneridae</taxon>
        <taxon>Pentapetalae</taxon>
        <taxon>rosids</taxon>
        <taxon>fabids</taxon>
        <taxon>Fabales</taxon>
        <taxon>Fabaceae</taxon>
        <taxon>Papilionoideae</taxon>
        <taxon>50 kb inversion clade</taxon>
        <taxon>NPAAA clade</taxon>
        <taxon>Hologalegina</taxon>
        <taxon>IRL clade</taxon>
        <taxon>Trifolieae</taxon>
        <taxon>Trifolium</taxon>
    </lineage>
</organism>
<dbReference type="SUPFAM" id="SSF48452">
    <property type="entry name" value="TPR-like"/>
    <property type="match status" value="1"/>
</dbReference>
<dbReference type="Proteomes" id="UP000265520">
    <property type="component" value="Unassembled WGS sequence"/>
</dbReference>
<dbReference type="InterPro" id="IPR044563">
    <property type="entry name" value="Sgt1-like"/>
</dbReference>
<keyword evidence="2" id="KW-1185">Reference proteome</keyword>
<proteinExistence type="predicted"/>
<sequence length="62" mass="7049">MASDLELKAKEAFVEDHFELAVELLTQAIDLDPKISQLFADRAQANIKLNNFTGIVTFFLFF</sequence>
<dbReference type="PANTHER" id="PTHR45862">
    <property type="entry name" value="PROTEIN SGT1 HOMOLOG"/>
    <property type="match status" value="1"/>
</dbReference>
<evidence type="ECO:0000313" key="1">
    <source>
        <dbReference type="EMBL" id="MCI30439.1"/>
    </source>
</evidence>